<organism evidence="2">
    <name type="scientific">viral metagenome</name>
    <dbReference type="NCBI Taxonomy" id="1070528"/>
    <lineage>
        <taxon>unclassified sequences</taxon>
        <taxon>metagenomes</taxon>
        <taxon>organismal metagenomes</taxon>
    </lineage>
</organism>
<dbReference type="AlphaFoldDB" id="A0A6C0KKF3"/>
<sequence>MEEQTLLDDIREYSLKELHQLESMTQQVLDHWHSMMRPDIKEGMKRAIELSIEIAENDLKIIREQKEIKIAEPKSQIQQSHTSTNHSDHESESEPESESKAESESKPESKLIHS</sequence>
<protein>
    <submittedName>
        <fullName evidence="2">Uncharacterized protein</fullName>
    </submittedName>
</protein>
<reference evidence="2" key="1">
    <citation type="journal article" date="2020" name="Nature">
        <title>Giant virus diversity and host interactions through global metagenomics.</title>
        <authorList>
            <person name="Schulz F."/>
            <person name="Roux S."/>
            <person name="Paez-Espino D."/>
            <person name="Jungbluth S."/>
            <person name="Walsh D.A."/>
            <person name="Denef V.J."/>
            <person name="McMahon K.D."/>
            <person name="Konstantinidis K.T."/>
            <person name="Eloe-Fadrosh E.A."/>
            <person name="Kyrpides N.C."/>
            <person name="Woyke T."/>
        </authorList>
    </citation>
    <scope>NUCLEOTIDE SEQUENCE</scope>
    <source>
        <strain evidence="2">GVMAG-S-3300013006-138</strain>
    </source>
</reference>
<feature type="compositionally biased region" description="Polar residues" evidence="1">
    <location>
        <begin position="75"/>
        <end position="85"/>
    </location>
</feature>
<feature type="region of interest" description="Disordered" evidence="1">
    <location>
        <begin position="70"/>
        <end position="114"/>
    </location>
</feature>
<feature type="compositionally biased region" description="Basic and acidic residues" evidence="1">
    <location>
        <begin position="86"/>
        <end position="114"/>
    </location>
</feature>
<accession>A0A6C0KKF3</accession>
<name>A0A6C0KKF3_9ZZZZ</name>
<dbReference type="EMBL" id="MN740932">
    <property type="protein sequence ID" value="QHU18445.1"/>
    <property type="molecule type" value="Genomic_DNA"/>
</dbReference>
<proteinExistence type="predicted"/>
<evidence type="ECO:0000256" key="1">
    <source>
        <dbReference type="SAM" id="MobiDB-lite"/>
    </source>
</evidence>
<evidence type="ECO:0000313" key="2">
    <source>
        <dbReference type="EMBL" id="QHU18445.1"/>
    </source>
</evidence>